<name>A6KSW2_RAT</name>
<accession>A6KSW2</accession>
<dbReference type="AlphaFoldDB" id="A6KSW2"/>
<dbReference type="EMBL" id="CH474108">
    <property type="protein sequence ID" value="EDL74909.1"/>
    <property type="molecule type" value="Genomic_DNA"/>
</dbReference>
<proteinExistence type="predicted"/>
<sequence>MAFSFCEILEDRGLVLPSMNSIWLALVDRSSHLPPVCVPSHQIRLALGPRNR</sequence>
<reference evidence="1 2" key="1">
    <citation type="submission" date="2005-07" db="EMBL/GenBank/DDBJ databases">
        <authorList>
            <person name="Mural R.J."/>
            <person name="Li P.W."/>
            <person name="Adams M.D."/>
            <person name="Amanatides P.G."/>
            <person name="Baden-Tillson H."/>
            <person name="Barnstead M."/>
            <person name="Chin S.H."/>
            <person name="Dew I."/>
            <person name="Evans C.A."/>
            <person name="Ferriera S."/>
            <person name="Flanigan M."/>
            <person name="Fosler C."/>
            <person name="Glodek A."/>
            <person name="Gu Z."/>
            <person name="Holt R.A."/>
            <person name="Jennings D."/>
            <person name="Kraft C.L."/>
            <person name="Lu F."/>
            <person name="Nguyen T."/>
            <person name="Nusskern D.R."/>
            <person name="Pfannkoch C.M."/>
            <person name="Sitter C."/>
            <person name="Sutton G.G."/>
            <person name="Venter J.C."/>
            <person name="Wang Z."/>
            <person name="Woodage T."/>
            <person name="Zheng X.H."/>
            <person name="Zhong F."/>
        </authorList>
    </citation>
    <scope>NUCLEOTIDE SEQUENCE [LARGE SCALE GENOMIC DNA]</scope>
    <source>
        <strain>BN</strain>
        <strain evidence="2">Sprague-Dawley</strain>
    </source>
</reference>
<evidence type="ECO:0000313" key="1">
    <source>
        <dbReference type="EMBL" id="EDL74909.1"/>
    </source>
</evidence>
<evidence type="ECO:0000313" key="2">
    <source>
        <dbReference type="Proteomes" id="UP000234681"/>
    </source>
</evidence>
<gene>
    <name evidence="1" type="ORF">rCG_40732</name>
</gene>
<organism evidence="1 2">
    <name type="scientific">Rattus norvegicus</name>
    <name type="common">Rat</name>
    <dbReference type="NCBI Taxonomy" id="10116"/>
    <lineage>
        <taxon>Eukaryota</taxon>
        <taxon>Metazoa</taxon>
        <taxon>Chordata</taxon>
        <taxon>Craniata</taxon>
        <taxon>Vertebrata</taxon>
        <taxon>Euteleostomi</taxon>
        <taxon>Mammalia</taxon>
        <taxon>Eutheria</taxon>
        <taxon>Euarchontoglires</taxon>
        <taxon>Glires</taxon>
        <taxon>Rodentia</taxon>
        <taxon>Myomorpha</taxon>
        <taxon>Muroidea</taxon>
        <taxon>Muridae</taxon>
        <taxon>Murinae</taxon>
        <taxon>Rattus</taxon>
    </lineage>
</organism>
<protein>
    <submittedName>
        <fullName evidence="1">RCG40732</fullName>
    </submittedName>
</protein>
<dbReference type="Proteomes" id="UP000234681">
    <property type="component" value="Chromosome 12"/>
</dbReference>